<name>A0A1D1UJN8_RAMVA</name>
<evidence type="ECO:0000256" key="1">
    <source>
        <dbReference type="SAM" id="MobiDB-lite"/>
    </source>
</evidence>
<dbReference type="Proteomes" id="UP000186922">
    <property type="component" value="Unassembled WGS sequence"/>
</dbReference>
<evidence type="ECO:0000313" key="3">
    <source>
        <dbReference type="EMBL" id="GAU89661.1"/>
    </source>
</evidence>
<dbReference type="AlphaFoldDB" id="A0A1D1UJN8"/>
<protein>
    <submittedName>
        <fullName evidence="3">Uncharacterized protein</fullName>
    </submittedName>
</protein>
<keyword evidence="2" id="KW-0472">Membrane</keyword>
<evidence type="ECO:0000313" key="4">
    <source>
        <dbReference type="Proteomes" id="UP000186922"/>
    </source>
</evidence>
<sequence length="284" mass="30767">MNLLEKLNVFWSYSTIIGLVSMFLQGGEVFGAAPARGLLAKEAAKLVIDGPQGRILYKCPTYSLRFTVTTTECHADLCGCLYNGVSGAYLYRVCAKHFRSTDYNISFYCKDAHSVDSVDNVRFQVNANSSLHSSLDAISLYGSREDDNCDQNLDKVVSHGRQVETVSIQPCNQKQPEPEAYSMSGAHQPAEEGTTKVVTKVDASTYKVVVTSLLTTTDTPPIAQARAQRAGVGGRSNGKAANGSLVAFFCVFVGLLMLVTIGGMICGRKATSYESSRASRMQHM</sequence>
<reference evidence="3 4" key="1">
    <citation type="journal article" date="2016" name="Nat. Commun.">
        <title>Extremotolerant tardigrade genome and improved radiotolerance of human cultured cells by tardigrade-unique protein.</title>
        <authorList>
            <person name="Hashimoto T."/>
            <person name="Horikawa D.D."/>
            <person name="Saito Y."/>
            <person name="Kuwahara H."/>
            <person name="Kozuka-Hata H."/>
            <person name="Shin-I T."/>
            <person name="Minakuchi Y."/>
            <person name="Ohishi K."/>
            <person name="Motoyama A."/>
            <person name="Aizu T."/>
            <person name="Enomoto A."/>
            <person name="Kondo K."/>
            <person name="Tanaka S."/>
            <person name="Hara Y."/>
            <person name="Koshikawa S."/>
            <person name="Sagara H."/>
            <person name="Miura T."/>
            <person name="Yokobori S."/>
            <person name="Miyagawa K."/>
            <person name="Suzuki Y."/>
            <person name="Kubo T."/>
            <person name="Oyama M."/>
            <person name="Kohara Y."/>
            <person name="Fujiyama A."/>
            <person name="Arakawa K."/>
            <person name="Katayama T."/>
            <person name="Toyoda A."/>
            <person name="Kunieda T."/>
        </authorList>
    </citation>
    <scope>NUCLEOTIDE SEQUENCE [LARGE SCALE GENOMIC DNA]</scope>
    <source>
        <strain evidence="3 4">YOKOZUNA-1</strain>
    </source>
</reference>
<dbReference type="EMBL" id="BDGG01000001">
    <property type="protein sequence ID" value="GAU89661.1"/>
    <property type="molecule type" value="Genomic_DNA"/>
</dbReference>
<gene>
    <name evidence="3" type="primary">RvY_02188-1</name>
    <name evidence="3" type="synonym">RvY_02188.1</name>
    <name evidence="3" type="ORF">RvY_02188</name>
</gene>
<feature type="transmembrane region" description="Helical" evidence="2">
    <location>
        <begin position="245"/>
        <end position="267"/>
    </location>
</feature>
<proteinExistence type="predicted"/>
<evidence type="ECO:0000256" key="2">
    <source>
        <dbReference type="SAM" id="Phobius"/>
    </source>
</evidence>
<accession>A0A1D1UJN8</accession>
<feature type="region of interest" description="Disordered" evidence="1">
    <location>
        <begin position="173"/>
        <end position="193"/>
    </location>
</feature>
<organism evidence="3 4">
    <name type="scientific">Ramazzottius varieornatus</name>
    <name type="common">Water bear</name>
    <name type="synonym">Tardigrade</name>
    <dbReference type="NCBI Taxonomy" id="947166"/>
    <lineage>
        <taxon>Eukaryota</taxon>
        <taxon>Metazoa</taxon>
        <taxon>Ecdysozoa</taxon>
        <taxon>Tardigrada</taxon>
        <taxon>Eutardigrada</taxon>
        <taxon>Parachela</taxon>
        <taxon>Hypsibioidea</taxon>
        <taxon>Ramazzottiidae</taxon>
        <taxon>Ramazzottius</taxon>
    </lineage>
</organism>
<comment type="caution">
    <text evidence="3">The sequence shown here is derived from an EMBL/GenBank/DDBJ whole genome shotgun (WGS) entry which is preliminary data.</text>
</comment>
<keyword evidence="2" id="KW-1133">Transmembrane helix</keyword>
<keyword evidence="4" id="KW-1185">Reference proteome</keyword>
<keyword evidence="2" id="KW-0812">Transmembrane</keyword>